<accession>A0A1R0GXQ0</accession>
<organism evidence="2 3">
    <name type="scientific">Smittium mucronatum</name>
    <dbReference type="NCBI Taxonomy" id="133383"/>
    <lineage>
        <taxon>Eukaryota</taxon>
        <taxon>Fungi</taxon>
        <taxon>Fungi incertae sedis</taxon>
        <taxon>Zoopagomycota</taxon>
        <taxon>Kickxellomycotina</taxon>
        <taxon>Harpellomycetes</taxon>
        <taxon>Harpellales</taxon>
        <taxon>Legeriomycetaceae</taxon>
        <taxon>Smittium</taxon>
    </lineage>
</organism>
<proteinExistence type="predicted"/>
<dbReference type="EMBL" id="LSSL01002301">
    <property type="protein sequence ID" value="OLY81625.1"/>
    <property type="molecule type" value="Genomic_DNA"/>
</dbReference>
<dbReference type="Proteomes" id="UP000187455">
    <property type="component" value="Unassembled WGS sequence"/>
</dbReference>
<dbReference type="AlphaFoldDB" id="A0A1R0GXQ0"/>
<comment type="caution">
    <text evidence="2">The sequence shown here is derived from an EMBL/GenBank/DDBJ whole genome shotgun (WGS) entry which is preliminary data.</text>
</comment>
<feature type="compositionally biased region" description="Basic and acidic residues" evidence="1">
    <location>
        <begin position="55"/>
        <end position="71"/>
    </location>
</feature>
<gene>
    <name evidence="2" type="ORF">AYI68_g4265</name>
</gene>
<name>A0A1R0GXQ0_9FUNG</name>
<sequence length="116" mass="12908">MPAGCGSGHRVLYDIQLPVIRKQEIGSRSSTSHIVLLNQIKNRCLINPKVSVAKNRTEHGSSEGMDAGRRMHGIKVRERIRIRAQHRSSVQVAGTAPGIARMRCIGDSEPGRYPWR</sequence>
<evidence type="ECO:0000313" key="2">
    <source>
        <dbReference type="EMBL" id="OLY81625.1"/>
    </source>
</evidence>
<protein>
    <submittedName>
        <fullName evidence="2">Uncharacterized protein</fullName>
    </submittedName>
</protein>
<reference evidence="2 3" key="1">
    <citation type="journal article" date="2016" name="Mol. Biol. Evol.">
        <title>Genome-Wide Survey of Gut Fungi (Harpellales) Reveals the First Horizontally Transferred Ubiquitin Gene from a Mosquito Host.</title>
        <authorList>
            <person name="Wang Y."/>
            <person name="White M.M."/>
            <person name="Kvist S."/>
            <person name="Moncalvo J.M."/>
        </authorList>
    </citation>
    <scope>NUCLEOTIDE SEQUENCE [LARGE SCALE GENOMIC DNA]</scope>
    <source>
        <strain evidence="2 3">ALG-7-W6</strain>
    </source>
</reference>
<feature type="non-terminal residue" evidence="2">
    <location>
        <position position="116"/>
    </location>
</feature>
<feature type="region of interest" description="Disordered" evidence="1">
    <location>
        <begin position="52"/>
        <end position="71"/>
    </location>
</feature>
<evidence type="ECO:0000256" key="1">
    <source>
        <dbReference type="SAM" id="MobiDB-lite"/>
    </source>
</evidence>
<evidence type="ECO:0000313" key="3">
    <source>
        <dbReference type="Proteomes" id="UP000187455"/>
    </source>
</evidence>
<keyword evidence="3" id="KW-1185">Reference proteome</keyword>